<keyword evidence="1" id="KW-0812">Transmembrane</keyword>
<dbReference type="Proteomes" id="UP000516304">
    <property type="component" value="Chromosome TIRI35C"/>
</dbReference>
<evidence type="ECO:0000256" key="1">
    <source>
        <dbReference type="SAM" id="Phobius"/>
    </source>
</evidence>
<dbReference type="EMBL" id="LR881183">
    <property type="protein sequence ID" value="CAD5244579.1"/>
    <property type="molecule type" value="Genomic_DNA"/>
</dbReference>
<keyword evidence="1" id="KW-1133">Transmembrane helix</keyword>
<dbReference type="GeneID" id="58919166"/>
<keyword evidence="3" id="KW-1185">Reference proteome</keyword>
<sequence length="325" mass="37922">MDIQTILSIIVVIGVILLFGLLQSGNETSSSSQSKQRELSKEDWIYYEIQQKQREIEEAIVREEHKTKVSILMKLKMNHLKTICAAESLDCPRTRRKDELANYLAERLDLDEVKNWAWRYKTASKDEIKAFREVEKALWKEFEEFKAEKLKELNINVEDSEDDYSFDYGELEEQSYGEDEVPGEPDILDILEDFHPETVRDEEDLEKQLYQFLRARLGSNVRRQYQVGDQKIDIAVGDSVGIEIKIAENRSKLQRLVGQVLDYVEHFDEVIAVILDVGANVDIDNYIKKLRQLGTEVVVLEGNIKRKGRSREIIIKDARRKIIIR</sequence>
<evidence type="ECO:0000313" key="2">
    <source>
        <dbReference type="EMBL" id="CAD5244579.1"/>
    </source>
</evidence>
<keyword evidence="1" id="KW-0472">Membrane</keyword>
<name>A0A7G2DBQ6_9EURY</name>
<dbReference type="AlphaFoldDB" id="A0A7G2DBQ6"/>
<gene>
    <name evidence="2" type="ORF">TIRI35C_1425</name>
</gene>
<organism evidence="2 3">
    <name type="scientific">Thermococcus camini</name>
    <dbReference type="NCBI Taxonomy" id="2016373"/>
    <lineage>
        <taxon>Archaea</taxon>
        <taxon>Methanobacteriati</taxon>
        <taxon>Methanobacteriota</taxon>
        <taxon>Thermococci</taxon>
        <taxon>Thermococcales</taxon>
        <taxon>Thermococcaceae</taxon>
        <taxon>Thermococcus</taxon>
    </lineage>
</organism>
<reference evidence="2 3" key="1">
    <citation type="submission" date="2020-09" db="EMBL/GenBank/DDBJ databases">
        <authorList>
            <person name="Courtine D."/>
        </authorList>
    </citation>
    <scope>NUCLEOTIDE SEQUENCE [LARGE SCALE GENOMIC DNA]</scope>
    <source>
        <strain evidence="2 3">IRI35c</strain>
    </source>
</reference>
<protein>
    <submittedName>
        <fullName evidence="2">Uncharacterized protein</fullName>
    </submittedName>
</protein>
<dbReference type="KEGG" id="tcq:TIRI35C_1425"/>
<feature type="transmembrane region" description="Helical" evidence="1">
    <location>
        <begin position="6"/>
        <end position="25"/>
    </location>
</feature>
<evidence type="ECO:0000313" key="3">
    <source>
        <dbReference type="Proteomes" id="UP000516304"/>
    </source>
</evidence>
<accession>A0A7G2DBQ6</accession>
<dbReference type="RefSeq" id="WP_188202305.1">
    <property type="nucleotide sequence ID" value="NZ_LR881183.1"/>
</dbReference>
<proteinExistence type="predicted"/>